<organism evidence="3 4">
    <name type="scientific">Zunongwangia pacifica</name>
    <dbReference type="NCBI Taxonomy" id="2911062"/>
    <lineage>
        <taxon>Bacteria</taxon>
        <taxon>Pseudomonadati</taxon>
        <taxon>Bacteroidota</taxon>
        <taxon>Flavobacteriia</taxon>
        <taxon>Flavobacteriales</taxon>
        <taxon>Flavobacteriaceae</taxon>
        <taxon>Zunongwangia</taxon>
    </lineage>
</organism>
<dbReference type="CDD" id="cd02966">
    <property type="entry name" value="TlpA_like_family"/>
    <property type="match status" value="1"/>
</dbReference>
<dbReference type="SUPFAM" id="SSF52833">
    <property type="entry name" value="Thioredoxin-like"/>
    <property type="match status" value="1"/>
</dbReference>
<dbReference type="AlphaFoldDB" id="A0A9X1ZUZ4"/>
<evidence type="ECO:0000313" key="4">
    <source>
        <dbReference type="Proteomes" id="UP001139521"/>
    </source>
</evidence>
<evidence type="ECO:0000256" key="1">
    <source>
        <dbReference type="SAM" id="SignalP"/>
    </source>
</evidence>
<keyword evidence="1" id="KW-0732">Signal</keyword>
<dbReference type="Gene3D" id="3.40.30.10">
    <property type="entry name" value="Glutaredoxin"/>
    <property type="match status" value="1"/>
</dbReference>
<reference evidence="3" key="1">
    <citation type="submission" date="2022-01" db="EMBL/GenBank/DDBJ databases">
        <title>Genome sequencing of Zunongwangia sp. M21534 genome.</title>
        <authorList>
            <person name="Chen Y."/>
            <person name="Dong C."/>
            <person name="Shao Z."/>
        </authorList>
    </citation>
    <scope>NUCLEOTIDE SEQUENCE</scope>
    <source>
        <strain evidence="3">MCCC M21534</strain>
    </source>
</reference>
<gene>
    <name evidence="3" type="ORF">L1967_19335</name>
</gene>
<feature type="chain" id="PRO_5040742457" evidence="1">
    <location>
        <begin position="17"/>
        <end position="427"/>
    </location>
</feature>
<dbReference type="PANTHER" id="PTHR42852">
    <property type="entry name" value="THIOL:DISULFIDE INTERCHANGE PROTEIN DSBE"/>
    <property type="match status" value="1"/>
</dbReference>
<dbReference type="Proteomes" id="UP001139521">
    <property type="component" value="Unassembled WGS sequence"/>
</dbReference>
<dbReference type="PROSITE" id="PS51352">
    <property type="entry name" value="THIOREDOXIN_2"/>
    <property type="match status" value="1"/>
</dbReference>
<evidence type="ECO:0000259" key="2">
    <source>
        <dbReference type="PROSITE" id="PS51352"/>
    </source>
</evidence>
<keyword evidence="4" id="KW-1185">Reference proteome</keyword>
<name>A0A9X1ZUZ4_9FLAO</name>
<dbReference type="InterPro" id="IPR036249">
    <property type="entry name" value="Thioredoxin-like_sf"/>
</dbReference>
<accession>A0A9X1ZUZ4</accession>
<dbReference type="EMBL" id="JAKHSK010000041">
    <property type="protein sequence ID" value="MCL6220449.1"/>
    <property type="molecule type" value="Genomic_DNA"/>
</dbReference>
<dbReference type="Pfam" id="PF00578">
    <property type="entry name" value="AhpC-TSA"/>
    <property type="match status" value="1"/>
</dbReference>
<dbReference type="GO" id="GO:0016491">
    <property type="term" value="F:oxidoreductase activity"/>
    <property type="evidence" value="ECO:0007669"/>
    <property type="project" value="InterPro"/>
</dbReference>
<dbReference type="PANTHER" id="PTHR42852:SF17">
    <property type="entry name" value="THIOREDOXIN-LIKE PROTEIN HI_1115"/>
    <property type="match status" value="1"/>
</dbReference>
<dbReference type="InterPro" id="IPR013766">
    <property type="entry name" value="Thioredoxin_domain"/>
</dbReference>
<protein>
    <submittedName>
        <fullName evidence="3">TlpA family protein disulfide reductase</fullName>
    </submittedName>
</protein>
<proteinExistence type="predicted"/>
<dbReference type="InterPro" id="IPR050553">
    <property type="entry name" value="Thioredoxin_ResA/DsbE_sf"/>
</dbReference>
<dbReference type="RefSeq" id="WP_249603147.1">
    <property type="nucleotide sequence ID" value="NZ_JAKHSK010000041.1"/>
</dbReference>
<dbReference type="GO" id="GO:0016209">
    <property type="term" value="F:antioxidant activity"/>
    <property type="evidence" value="ECO:0007669"/>
    <property type="project" value="InterPro"/>
</dbReference>
<evidence type="ECO:0000313" key="3">
    <source>
        <dbReference type="EMBL" id="MCL6220449.1"/>
    </source>
</evidence>
<sequence length="427" mass="48338">MKKLLLILLMSGSVWAQGEDPSTFNYEDFSLLPKVEEKEAYYEAMLRASNDKEQAQQDEYLTALAVGWLAKGNEEKYRYYMKDNPEISFVNLVNLIYALEYLENDEKYAKLVESVSNETIKKIEEEAAEDDLTKSRMQVLLEINAMANAILGHAEVAQQSMERASALKGDRESKYFKDSKANYYKRYAAVLVAQGEQERALDTLTTAVSNADSNPESVALLKDIYTAVHGNGEDVDALVQALQQKAYEHCYKEVEKKYITNSNLPFNGTIPNPADPDEKLTIFEATKPVYEISLPDLNGKPVNLADYKGDVLVIDSWTTLCTPCVAAFAGFDLVVEEYKEEAFQLFVMNLFEPQKTVKSFVGRKNIDLDVLQDEPNTTYQIRATPTKIIFDPQGNIRFYSSGYAGSTHREYYKLKAMVEIVKKRASI</sequence>
<dbReference type="InterPro" id="IPR000866">
    <property type="entry name" value="AhpC/TSA"/>
</dbReference>
<feature type="domain" description="Thioredoxin" evidence="2">
    <location>
        <begin position="283"/>
        <end position="422"/>
    </location>
</feature>
<comment type="caution">
    <text evidence="3">The sequence shown here is derived from an EMBL/GenBank/DDBJ whole genome shotgun (WGS) entry which is preliminary data.</text>
</comment>
<feature type="signal peptide" evidence="1">
    <location>
        <begin position="1"/>
        <end position="16"/>
    </location>
</feature>